<name>A0A077PHA0_XENBV</name>
<sequence>MPPYPSNVGTKHSWLNRFRRILVRWEKRVENYEAMLHLACILIVWNIILLG</sequence>
<evidence type="ECO:0000313" key="3">
    <source>
        <dbReference type="Proteomes" id="UP000028500"/>
    </source>
</evidence>
<keyword evidence="1" id="KW-1133">Transmembrane helix</keyword>
<keyword evidence="1" id="KW-0472">Membrane</keyword>
<comment type="caution">
    <text evidence="2">The sequence shown here is derived from an EMBL/GenBank/DDBJ whole genome shotgun (WGS) entry which is preliminary data.</text>
</comment>
<feature type="transmembrane region" description="Helical" evidence="1">
    <location>
        <begin position="34"/>
        <end position="50"/>
    </location>
</feature>
<protein>
    <recommendedName>
        <fullName evidence="4">Transposase</fullName>
    </recommendedName>
</protein>
<evidence type="ECO:0000256" key="1">
    <source>
        <dbReference type="SAM" id="Phobius"/>
    </source>
</evidence>
<dbReference type="Proteomes" id="UP000028500">
    <property type="component" value="Unassembled WGS sequence"/>
</dbReference>
<evidence type="ECO:0000313" key="2">
    <source>
        <dbReference type="EMBL" id="CDH20047.1"/>
    </source>
</evidence>
<gene>
    <name evidence="2" type="ORF">XBKQ1_2410009</name>
</gene>
<accession>A0A077PHA0</accession>
<dbReference type="HOGENOM" id="CLU_215043_0_0_6"/>
<evidence type="ECO:0008006" key="4">
    <source>
        <dbReference type="Google" id="ProtNLM"/>
    </source>
</evidence>
<dbReference type="EMBL" id="CBSY010000159">
    <property type="protein sequence ID" value="CDH20047.1"/>
    <property type="molecule type" value="Genomic_DNA"/>
</dbReference>
<proteinExistence type="predicted"/>
<keyword evidence="3" id="KW-1185">Reference proteome</keyword>
<reference evidence="2" key="1">
    <citation type="submission" date="2013-07" db="EMBL/GenBank/DDBJ databases">
        <title>Sub-species coevolution in mutualistic symbiosis.</title>
        <authorList>
            <person name="Murfin K."/>
            <person name="Klassen J."/>
            <person name="Lee M."/>
            <person name="Forst S."/>
            <person name="Stock P."/>
            <person name="Goodrich-Blair H."/>
        </authorList>
    </citation>
    <scope>NUCLEOTIDE SEQUENCE [LARGE SCALE GENOMIC DNA]</scope>
    <source>
        <strain evidence="2">Kraussei Quebec</strain>
    </source>
</reference>
<dbReference type="AlphaFoldDB" id="A0A077PHA0"/>
<organism evidence="2 3">
    <name type="scientific">Xenorhabdus bovienii str. kraussei Quebec</name>
    <dbReference type="NCBI Taxonomy" id="1398203"/>
    <lineage>
        <taxon>Bacteria</taxon>
        <taxon>Pseudomonadati</taxon>
        <taxon>Pseudomonadota</taxon>
        <taxon>Gammaproteobacteria</taxon>
        <taxon>Enterobacterales</taxon>
        <taxon>Morganellaceae</taxon>
        <taxon>Xenorhabdus</taxon>
    </lineage>
</organism>
<keyword evidence="1" id="KW-0812">Transmembrane</keyword>